<evidence type="ECO:0000256" key="1">
    <source>
        <dbReference type="SAM" id="MobiDB-lite"/>
    </source>
</evidence>
<proteinExistence type="predicted"/>
<reference evidence="2" key="1">
    <citation type="submission" date="2022-11" db="EMBL/GenBank/DDBJ databases">
        <authorList>
            <person name="Somphong A."/>
            <person name="Phongsopitanun W."/>
        </authorList>
    </citation>
    <scope>NUCLEOTIDE SEQUENCE</scope>
    <source>
        <strain evidence="2">Pm04-4</strain>
    </source>
</reference>
<evidence type="ECO:0000313" key="2">
    <source>
        <dbReference type="EMBL" id="MCY1138327.1"/>
    </source>
</evidence>
<accession>A0ABT4AWS5</accession>
<evidence type="ECO:0000313" key="3">
    <source>
        <dbReference type="Proteomes" id="UP001151002"/>
    </source>
</evidence>
<comment type="caution">
    <text evidence="2">The sequence shown here is derived from an EMBL/GenBank/DDBJ whole genome shotgun (WGS) entry which is preliminary data.</text>
</comment>
<dbReference type="Proteomes" id="UP001151002">
    <property type="component" value="Unassembled WGS sequence"/>
</dbReference>
<protein>
    <submittedName>
        <fullName evidence="2">Uncharacterized protein</fullName>
    </submittedName>
</protein>
<gene>
    <name evidence="2" type="ORF">OWR29_09985</name>
</gene>
<keyword evidence="3" id="KW-1185">Reference proteome</keyword>
<feature type="compositionally biased region" description="Low complexity" evidence="1">
    <location>
        <begin position="18"/>
        <end position="33"/>
    </location>
</feature>
<dbReference type="RefSeq" id="WP_267562311.1">
    <property type="nucleotide sequence ID" value="NZ_JAPNTZ010000003.1"/>
</dbReference>
<name>A0ABT4AWS5_9ACTN</name>
<feature type="region of interest" description="Disordered" evidence="1">
    <location>
        <begin position="1"/>
        <end position="39"/>
    </location>
</feature>
<organism evidence="2 3">
    <name type="scientific">Paractinoplanes pyxinae</name>
    <dbReference type="NCBI Taxonomy" id="2997416"/>
    <lineage>
        <taxon>Bacteria</taxon>
        <taxon>Bacillati</taxon>
        <taxon>Actinomycetota</taxon>
        <taxon>Actinomycetes</taxon>
        <taxon>Micromonosporales</taxon>
        <taxon>Micromonosporaceae</taxon>
        <taxon>Paractinoplanes</taxon>
    </lineage>
</organism>
<dbReference type="EMBL" id="JAPNTZ010000003">
    <property type="protein sequence ID" value="MCY1138327.1"/>
    <property type="molecule type" value="Genomic_DNA"/>
</dbReference>
<sequence>MRRSAGRWDGGSRRPDRAAAATQSSARQGVRGPPRQRPTDIFHVEVQDKAQLDYRSVNVPDDLDPGALLAGPLAPLALWSYEPPPDVAERVVDRIAVTGPLEEQLVQIELGMLVGGPLAEQFLEALRGRGMNDVLEQSESGREIFGKGQVDGMRRLLRAKYGDLHDLDDLAQRLTASDYDKNIARIVADVTVEELRS</sequence>